<organism evidence="3 4">
    <name type="scientific">Methylobacterium iners</name>
    <dbReference type="NCBI Taxonomy" id="418707"/>
    <lineage>
        <taxon>Bacteria</taxon>
        <taxon>Pseudomonadati</taxon>
        <taxon>Pseudomonadota</taxon>
        <taxon>Alphaproteobacteria</taxon>
        <taxon>Hyphomicrobiales</taxon>
        <taxon>Methylobacteriaceae</taxon>
        <taxon>Methylobacterium</taxon>
    </lineage>
</organism>
<dbReference type="InterPro" id="IPR008807">
    <property type="entry name" value="ROS_MUCR"/>
</dbReference>
<evidence type="ECO:0000313" key="3">
    <source>
        <dbReference type="EMBL" id="GJD97630.1"/>
    </source>
</evidence>
<evidence type="ECO:0000313" key="4">
    <source>
        <dbReference type="Proteomes" id="UP001055125"/>
    </source>
</evidence>
<evidence type="ECO:0000256" key="1">
    <source>
        <dbReference type="ARBA" id="ARBA00007031"/>
    </source>
</evidence>
<reference evidence="3" key="1">
    <citation type="journal article" date="2021" name="Front. Microbiol.">
        <title>Comprehensive Comparative Genomics and Phenotyping of Methylobacterium Species.</title>
        <authorList>
            <person name="Alessa O."/>
            <person name="Ogura Y."/>
            <person name="Fujitani Y."/>
            <person name="Takami H."/>
            <person name="Hayashi T."/>
            <person name="Sahin N."/>
            <person name="Tani A."/>
        </authorList>
    </citation>
    <scope>NUCLEOTIDE SEQUENCE</scope>
    <source>
        <strain evidence="3">DSM 19015</strain>
    </source>
</reference>
<dbReference type="Proteomes" id="UP001055125">
    <property type="component" value="Unassembled WGS sequence"/>
</dbReference>
<reference evidence="3" key="2">
    <citation type="submission" date="2021-08" db="EMBL/GenBank/DDBJ databases">
        <authorList>
            <person name="Tani A."/>
            <person name="Ola A."/>
            <person name="Ogura Y."/>
            <person name="Katsura K."/>
            <person name="Hayashi T."/>
        </authorList>
    </citation>
    <scope>NUCLEOTIDE SEQUENCE</scope>
    <source>
        <strain evidence="3">DSM 19015</strain>
    </source>
</reference>
<dbReference type="EMBL" id="BPQP01000097">
    <property type="protein sequence ID" value="GJD97630.1"/>
    <property type="molecule type" value="Genomic_DNA"/>
</dbReference>
<dbReference type="InterPro" id="IPR041920">
    <property type="entry name" value="ROS/MUCR_sf"/>
</dbReference>
<name>A0ABQ4S4X8_9HYPH</name>
<comment type="similarity">
    <text evidence="1">Belongs to the ros/MucR family.</text>
</comment>
<dbReference type="Gene3D" id="1.10.10.1550">
    <property type="entry name" value="ROS/MUCR transcriptional regulator protein"/>
    <property type="match status" value="1"/>
</dbReference>
<dbReference type="RefSeq" id="WP_238246685.1">
    <property type="nucleotide sequence ID" value="NZ_BPQP01000097.1"/>
</dbReference>
<keyword evidence="4" id="KW-1185">Reference proteome</keyword>
<proteinExistence type="inferred from homology"/>
<protein>
    <recommendedName>
        <fullName evidence="5">MucR family transcriptional regulator</fullName>
    </recommendedName>
</protein>
<accession>A0ABQ4S4X8</accession>
<gene>
    <name evidence="3" type="ORF">OCOJLMKI_4863</name>
</gene>
<evidence type="ECO:0008006" key="5">
    <source>
        <dbReference type="Google" id="ProtNLM"/>
    </source>
</evidence>
<feature type="region of interest" description="Disordered" evidence="2">
    <location>
        <begin position="133"/>
        <end position="179"/>
    </location>
</feature>
<evidence type="ECO:0000256" key="2">
    <source>
        <dbReference type="SAM" id="MobiDB-lite"/>
    </source>
</evidence>
<comment type="caution">
    <text evidence="3">The sequence shown here is derived from an EMBL/GenBank/DDBJ whole genome shotgun (WGS) entry which is preliminary data.</text>
</comment>
<dbReference type="Pfam" id="PF05443">
    <property type="entry name" value="ROS_MUCR"/>
    <property type="match status" value="1"/>
</dbReference>
<sequence>MSDETERGQFMGLTVEVVSAYLRNNHVRADTLGDLIGSVHRTLVDLKTVQGSEVALLPQIKATAQDIKRSITPEYLVSFEDGRRYKALKRHLTARGLTPEAYRLKWGLPVDYLMIARASSDQRSQGAILRGLAGHARHAQSAKAPAGNERLTEEPNEAPSSEPSIPADSAALAFEDADEEAVELVREPFEDDGLPDET</sequence>
<feature type="compositionally biased region" description="Low complexity" evidence="2">
    <location>
        <begin position="157"/>
        <end position="174"/>
    </location>
</feature>